<sequence>MQQSGKRALDTISRRPISRLISVPVNPTLDVKRCQVPGFETRHHPA</sequence>
<organism evidence="1 2">
    <name type="scientific">Burkholderia thailandensis</name>
    <dbReference type="NCBI Taxonomy" id="57975"/>
    <lineage>
        <taxon>Bacteria</taxon>
        <taxon>Pseudomonadati</taxon>
        <taxon>Pseudomonadota</taxon>
        <taxon>Betaproteobacteria</taxon>
        <taxon>Burkholderiales</taxon>
        <taxon>Burkholderiaceae</taxon>
        <taxon>Burkholderia</taxon>
        <taxon>pseudomallei group</taxon>
    </lineage>
</organism>
<proteinExistence type="predicted"/>
<evidence type="ECO:0000313" key="2">
    <source>
        <dbReference type="Proteomes" id="UP001272137"/>
    </source>
</evidence>
<dbReference type="AlphaFoldDB" id="A0AAW9CLG4"/>
<protein>
    <submittedName>
        <fullName evidence="1">Rhs1 protein</fullName>
    </submittedName>
</protein>
<gene>
    <name evidence="1" type="ORF">C7S16_5794</name>
</gene>
<accession>A0AAW9CLG4</accession>
<evidence type="ECO:0000313" key="1">
    <source>
        <dbReference type="EMBL" id="MDW9251007.1"/>
    </source>
</evidence>
<dbReference type="EMBL" id="QXCT01000001">
    <property type="protein sequence ID" value="MDW9251007.1"/>
    <property type="molecule type" value="Genomic_DNA"/>
</dbReference>
<name>A0AAW9CLG4_BURTH</name>
<dbReference type="Proteomes" id="UP001272137">
    <property type="component" value="Unassembled WGS sequence"/>
</dbReference>
<comment type="caution">
    <text evidence="1">The sequence shown here is derived from an EMBL/GenBank/DDBJ whole genome shotgun (WGS) entry which is preliminary data.</text>
</comment>
<reference evidence="1" key="1">
    <citation type="submission" date="2018-08" db="EMBL/GenBank/DDBJ databases">
        <title>Identification of Burkholderia cepacia strains that express a Burkholderia pseudomallei-like capsular polysaccharide.</title>
        <authorList>
            <person name="Burtnick M.N."/>
            <person name="Vongsouvath M."/>
            <person name="Newton P."/>
            <person name="Wuthiekanun V."/>
            <person name="Limmathurotsakul D."/>
            <person name="Brett P.J."/>
            <person name="Chantratita N."/>
            <person name="Dance D.A."/>
        </authorList>
    </citation>
    <scope>NUCLEOTIDE SEQUENCE</scope>
    <source>
        <strain evidence="1">SBXCC001</strain>
    </source>
</reference>